<name>A0AAV5BPN1_ELECO</name>
<evidence type="ECO:0000313" key="2">
    <source>
        <dbReference type="Proteomes" id="UP001054889"/>
    </source>
</evidence>
<protein>
    <recommendedName>
        <fullName evidence="3">Disease resistance protein</fullName>
    </recommendedName>
</protein>
<proteinExistence type="predicted"/>
<reference evidence="1" key="2">
    <citation type="submission" date="2021-12" db="EMBL/GenBank/DDBJ databases">
        <title>Resequencing data analysis of finger millet.</title>
        <authorList>
            <person name="Hatakeyama M."/>
            <person name="Aluri S."/>
            <person name="Balachadran M.T."/>
            <person name="Sivarajan S.R."/>
            <person name="Poveda L."/>
            <person name="Shimizu-Inatsugi R."/>
            <person name="Schlapbach R."/>
            <person name="Sreeman S.M."/>
            <person name="Shimizu K.K."/>
        </authorList>
    </citation>
    <scope>NUCLEOTIDE SEQUENCE</scope>
</reference>
<dbReference type="Proteomes" id="UP001054889">
    <property type="component" value="Unassembled WGS sequence"/>
</dbReference>
<sequence length="311" mass="35392">MDVVATTGVYDDVFIKVGDALTPTMQAFPQPPISKFNHHIEIGEGSQNVESEVEISFTTPSLTHLMSWYVESLHVHDTSARTATAPADLECLRWCRVERCPNLDLVFPLGTCPSSNLETIWASDLLIAHCIWRDGPNQNFGFKSLRHLHLRSCPSLQYALPVWPSSFHSLETLYIIHCGNLRHVFELGEDYGYIVKGFPKLTTIHLHDVPTLQQICKVKMLAPALETIKTRGCWSLRRLPALLLEGLTTAPRSQLPTLWDERRRPAVEMEKDVWDALEWDGVHAGHHASLYKAPVHSSYYKRRHLRTTVLR</sequence>
<dbReference type="EMBL" id="BQKI01000002">
    <property type="protein sequence ID" value="GJM88396.1"/>
    <property type="molecule type" value="Genomic_DNA"/>
</dbReference>
<accession>A0AAV5BPN1</accession>
<dbReference type="SUPFAM" id="SSF52058">
    <property type="entry name" value="L domain-like"/>
    <property type="match status" value="1"/>
</dbReference>
<reference evidence="1" key="1">
    <citation type="journal article" date="2018" name="DNA Res.">
        <title>Multiple hybrid de novo genome assembly of finger millet, an orphan allotetraploid crop.</title>
        <authorList>
            <person name="Hatakeyama M."/>
            <person name="Aluri S."/>
            <person name="Balachadran M.T."/>
            <person name="Sivarajan S.R."/>
            <person name="Patrignani A."/>
            <person name="Gruter S."/>
            <person name="Poveda L."/>
            <person name="Shimizu-Inatsugi R."/>
            <person name="Baeten J."/>
            <person name="Francoijs K.J."/>
            <person name="Nataraja K.N."/>
            <person name="Reddy Y.A.N."/>
            <person name="Phadnis S."/>
            <person name="Ravikumar R.L."/>
            <person name="Schlapbach R."/>
            <person name="Sreeman S.M."/>
            <person name="Shimizu K.K."/>
        </authorList>
    </citation>
    <scope>NUCLEOTIDE SEQUENCE</scope>
</reference>
<dbReference type="PANTHER" id="PTHR33463:SF194">
    <property type="entry name" value="OS04G0431700 PROTEIN"/>
    <property type="match status" value="1"/>
</dbReference>
<dbReference type="PANTHER" id="PTHR33463">
    <property type="entry name" value="NB-ARC DOMAIN-CONTAINING PROTEIN-RELATED"/>
    <property type="match status" value="1"/>
</dbReference>
<dbReference type="AlphaFoldDB" id="A0AAV5BPN1"/>
<gene>
    <name evidence="1" type="primary">ga04454</name>
    <name evidence="1" type="ORF">PR202_ga04454</name>
</gene>
<keyword evidence="2" id="KW-1185">Reference proteome</keyword>
<dbReference type="Gene3D" id="3.80.10.10">
    <property type="entry name" value="Ribonuclease Inhibitor"/>
    <property type="match status" value="1"/>
</dbReference>
<organism evidence="1 2">
    <name type="scientific">Eleusine coracana subsp. coracana</name>
    <dbReference type="NCBI Taxonomy" id="191504"/>
    <lineage>
        <taxon>Eukaryota</taxon>
        <taxon>Viridiplantae</taxon>
        <taxon>Streptophyta</taxon>
        <taxon>Embryophyta</taxon>
        <taxon>Tracheophyta</taxon>
        <taxon>Spermatophyta</taxon>
        <taxon>Magnoliopsida</taxon>
        <taxon>Liliopsida</taxon>
        <taxon>Poales</taxon>
        <taxon>Poaceae</taxon>
        <taxon>PACMAD clade</taxon>
        <taxon>Chloridoideae</taxon>
        <taxon>Cynodonteae</taxon>
        <taxon>Eleusininae</taxon>
        <taxon>Eleusine</taxon>
    </lineage>
</organism>
<evidence type="ECO:0008006" key="3">
    <source>
        <dbReference type="Google" id="ProtNLM"/>
    </source>
</evidence>
<dbReference type="InterPro" id="IPR032675">
    <property type="entry name" value="LRR_dom_sf"/>
</dbReference>
<evidence type="ECO:0000313" key="1">
    <source>
        <dbReference type="EMBL" id="GJM88396.1"/>
    </source>
</evidence>
<comment type="caution">
    <text evidence="1">The sequence shown here is derived from an EMBL/GenBank/DDBJ whole genome shotgun (WGS) entry which is preliminary data.</text>
</comment>
<dbReference type="InterPro" id="IPR050905">
    <property type="entry name" value="Plant_NBS-LRR"/>
</dbReference>